<evidence type="ECO:0000256" key="1">
    <source>
        <dbReference type="SAM" id="Phobius"/>
    </source>
</evidence>
<accession>A0A6C0H201</accession>
<reference evidence="2" key="1">
    <citation type="journal article" date="2020" name="Nature">
        <title>Giant virus diversity and host interactions through global metagenomics.</title>
        <authorList>
            <person name="Schulz F."/>
            <person name="Roux S."/>
            <person name="Paez-Espino D."/>
            <person name="Jungbluth S."/>
            <person name="Walsh D.A."/>
            <person name="Denef V.J."/>
            <person name="McMahon K.D."/>
            <person name="Konstantinidis K.T."/>
            <person name="Eloe-Fadrosh E.A."/>
            <person name="Kyrpides N.C."/>
            <person name="Woyke T."/>
        </authorList>
    </citation>
    <scope>NUCLEOTIDE SEQUENCE</scope>
    <source>
        <strain evidence="2">GVMAG-M-3300023179-59</strain>
    </source>
</reference>
<name>A0A6C0H201_9ZZZZ</name>
<feature type="transmembrane region" description="Helical" evidence="1">
    <location>
        <begin position="117"/>
        <end position="134"/>
    </location>
</feature>
<feature type="transmembrane region" description="Helical" evidence="1">
    <location>
        <begin position="36"/>
        <end position="54"/>
    </location>
</feature>
<keyword evidence="1" id="KW-0472">Membrane</keyword>
<dbReference type="EMBL" id="MN739850">
    <property type="protein sequence ID" value="QHT74437.1"/>
    <property type="molecule type" value="Genomic_DNA"/>
</dbReference>
<feature type="transmembrane region" description="Helical" evidence="1">
    <location>
        <begin position="141"/>
        <end position="163"/>
    </location>
</feature>
<dbReference type="AlphaFoldDB" id="A0A6C0H201"/>
<feature type="transmembrane region" description="Helical" evidence="1">
    <location>
        <begin position="75"/>
        <end position="97"/>
    </location>
</feature>
<keyword evidence="1" id="KW-0812">Transmembrane</keyword>
<evidence type="ECO:0000313" key="2">
    <source>
        <dbReference type="EMBL" id="QHT74437.1"/>
    </source>
</evidence>
<proteinExistence type="predicted"/>
<sequence length="210" mass="23612">MELDFVSIGYLFLRLAPFILVCFFSLSSIFNQDLRGLVYVIGLVFTCIMISLMGESIKRWFITNEIIESRTAMCNLITIGGAEAFSTFPLSQITYGYSMAYLGYFMQHNKRNTYQHNIPTIVFFCLLTLFDLIWNKKYGCFSFWQCVVGFAIAFGIGIGWAAIIRASNSPELSYIAEASNSEVCSVPARQTFKCDVYQNGKLLAGNIGGK</sequence>
<keyword evidence="1" id="KW-1133">Transmembrane helix</keyword>
<feature type="transmembrane region" description="Helical" evidence="1">
    <location>
        <begin position="12"/>
        <end position="30"/>
    </location>
</feature>
<protein>
    <recommendedName>
        <fullName evidence="3">Phosphatidic acid phosphatase type 2/haloperoxidase domain-containing protein</fullName>
    </recommendedName>
</protein>
<evidence type="ECO:0008006" key="3">
    <source>
        <dbReference type="Google" id="ProtNLM"/>
    </source>
</evidence>
<organism evidence="2">
    <name type="scientific">viral metagenome</name>
    <dbReference type="NCBI Taxonomy" id="1070528"/>
    <lineage>
        <taxon>unclassified sequences</taxon>
        <taxon>metagenomes</taxon>
        <taxon>organismal metagenomes</taxon>
    </lineage>
</organism>